<keyword evidence="3" id="KW-1185">Reference proteome</keyword>
<evidence type="ECO:0000313" key="2">
    <source>
        <dbReference type="EMBL" id="GAA1972693.1"/>
    </source>
</evidence>
<dbReference type="InterPro" id="IPR010093">
    <property type="entry name" value="SinI_DNA-bd"/>
</dbReference>
<dbReference type="SUPFAM" id="SSF46955">
    <property type="entry name" value="Putative DNA-binding domain"/>
    <property type="match status" value="1"/>
</dbReference>
<evidence type="ECO:0000259" key="1">
    <source>
        <dbReference type="Pfam" id="PF12728"/>
    </source>
</evidence>
<name>A0ABN2RPI7_9ACTN</name>
<reference evidence="2 3" key="1">
    <citation type="journal article" date="2019" name="Int. J. Syst. Evol. Microbiol.">
        <title>The Global Catalogue of Microorganisms (GCM) 10K type strain sequencing project: providing services to taxonomists for standard genome sequencing and annotation.</title>
        <authorList>
            <consortium name="The Broad Institute Genomics Platform"/>
            <consortium name="The Broad Institute Genome Sequencing Center for Infectious Disease"/>
            <person name="Wu L."/>
            <person name="Ma J."/>
        </authorList>
    </citation>
    <scope>NUCLEOTIDE SEQUENCE [LARGE SCALE GENOMIC DNA]</scope>
    <source>
        <strain evidence="2 3">JCM 16013</strain>
    </source>
</reference>
<dbReference type="InterPro" id="IPR009061">
    <property type="entry name" value="DNA-bd_dom_put_sf"/>
</dbReference>
<evidence type="ECO:0000313" key="3">
    <source>
        <dbReference type="Proteomes" id="UP001499854"/>
    </source>
</evidence>
<dbReference type="RefSeq" id="WP_344658194.1">
    <property type="nucleotide sequence ID" value="NZ_BAAAQM010000018.1"/>
</dbReference>
<sequence length="143" mass="15717">MLERTTVFPEPDHGEALRALAALLDAGEPLPSELPSEVNAALRSVLGIMRDTGAVVIASLPKDLSTGEAAELLGISRPTVVRLAEDGEIEYTRPSVHRRVSRESVLAYRERRGQKRRAGIEEMLRIDEEAGASTDDHPMKHLR</sequence>
<dbReference type="Proteomes" id="UP001499854">
    <property type="component" value="Unassembled WGS sequence"/>
</dbReference>
<protein>
    <submittedName>
        <fullName evidence="2">Helix-turn-helix domain-containing protein</fullName>
    </submittedName>
</protein>
<dbReference type="Pfam" id="PF12728">
    <property type="entry name" value="HTH_17"/>
    <property type="match status" value="1"/>
</dbReference>
<organism evidence="2 3">
    <name type="scientific">Catenulispora subtropica</name>
    <dbReference type="NCBI Taxonomy" id="450798"/>
    <lineage>
        <taxon>Bacteria</taxon>
        <taxon>Bacillati</taxon>
        <taxon>Actinomycetota</taxon>
        <taxon>Actinomycetes</taxon>
        <taxon>Catenulisporales</taxon>
        <taxon>Catenulisporaceae</taxon>
        <taxon>Catenulispora</taxon>
    </lineage>
</organism>
<gene>
    <name evidence="2" type="ORF">GCM10009838_35460</name>
</gene>
<accession>A0ABN2RPI7</accession>
<dbReference type="EMBL" id="BAAAQM010000018">
    <property type="protein sequence ID" value="GAA1972693.1"/>
    <property type="molecule type" value="Genomic_DNA"/>
</dbReference>
<feature type="domain" description="Helix-turn-helix" evidence="1">
    <location>
        <begin position="64"/>
        <end position="112"/>
    </location>
</feature>
<proteinExistence type="predicted"/>
<dbReference type="InterPro" id="IPR041657">
    <property type="entry name" value="HTH_17"/>
</dbReference>
<comment type="caution">
    <text evidence="2">The sequence shown here is derived from an EMBL/GenBank/DDBJ whole genome shotgun (WGS) entry which is preliminary data.</text>
</comment>
<dbReference type="NCBIfam" id="TIGR01764">
    <property type="entry name" value="excise"/>
    <property type="match status" value="1"/>
</dbReference>